<sequence>MDEELTSVRRFLAQRHIVLNNEWEENVIRYIKLNIRKVDEGIESYNLPELVLEQWLYSDLRESTRSSLNIPANANSTNGGKPAILQLVSVVDISDSFYSQYRSKIIGLSKDDSEFHDPSENPREQAPKKAMHMYEFSDGNIIIKAVAADKIHGLDFTTNLGAKILLIPKYVSRNRVIKLTSKNCQFLGGCNDRCMEENSNPLKVLCQKLGKNYEEAVLQALYAFFF</sequence>
<dbReference type="AlphaFoldDB" id="A0A914QHM8"/>
<protein>
    <recommendedName>
        <fullName evidence="2">RecQ-mediated genome instability protein 1</fullName>
    </recommendedName>
</protein>
<dbReference type="WBParaSite" id="PDA_v2.g29053.t1">
    <property type="protein sequence ID" value="PDA_v2.g29053.t1"/>
    <property type="gene ID" value="PDA_v2.g29053"/>
</dbReference>
<dbReference type="SMART" id="SM01161">
    <property type="entry name" value="DUF1767"/>
    <property type="match status" value="1"/>
</dbReference>
<evidence type="ECO:0000313" key="6">
    <source>
        <dbReference type="WBParaSite" id="PDA_v2.g29053.t1"/>
    </source>
</evidence>
<evidence type="ECO:0000256" key="2">
    <source>
        <dbReference type="ARBA" id="ARBA00018987"/>
    </source>
</evidence>
<evidence type="ECO:0000256" key="1">
    <source>
        <dbReference type="ARBA" id="ARBA00006395"/>
    </source>
</evidence>
<dbReference type="InterPro" id="IPR013894">
    <property type="entry name" value="RMI1_OB"/>
</dbReference>
<proteinExistence type="inferred from homology"/>
<evidence type="ECO:0000259" key="4">
    <source>
        <dbReference type="Pfam" id="PF21000"/>
    </source>
</evidence>
<dbReference type="GO" id="GO:0000712">
    <property type="term" value="P:resolution of meiotic recombination intermediates"/>
    <property type="evidence" value="ECO:0007669"/>
    <property type="project" value="TreeGrafter"/>
</dbReference>
<dbReference type="GO" id="GO:0031422">
    <property type="term" value="C:RecQ family helicase-topoisomerase III complex"/>
    <property type="evidence" value="ECO:0007669"/>
    <property type="project" value="TreeGrafter"/>
</dbReference>
<evidence type="ECO:0000259" key="3">
    <source>
        <dbReference type="Pfam" id="PF08585"/>
    </source>
</evidence>
<dbReference type="PANTHER" id="PTHR14790:SF15">
    <property type="entry name" value="RECQ-MEDIATED GENOME INSTABILITY PROTEIN 1"/>
    <property type="match status" value="1"/>
</dbReference>
<dbReference type="Pfam" id="PF08585">
    <property type="entry name" value="RMI1_N_C"/>
    <property type="match status" value="1"/>
</dbReference>
<dbReference type="GO" id="GO:0016604">
    <property type="term" value="C:nuclear body"/>
    <property type="evidence" value="ECO:0007669"/>
    <property type="project" value="TreeGrafter"/>
</dbReference>
<dbReference type="Proteomes" id="UP000887578">
    <property type="component" value="Unplaced"/>
</dbReference>
<keyword evidence="5" id="KW-1185">Reference proteome</keyword>
<feature type="domain" description="RMI1 N-terminal" evidence="4">
    <location>
        <begin position="12"/>
        <end position="63"/>
    </location>
</feature>
<dbReference type="InterPro" id="IPR042470">
    <property type="entry name" value="RMI1_N_C_sf"/>
</dbReference>
<dbReference type="InterPro" id="IPR049363">
    <property type="entry name" value="RMI1_N"/>
</dbReference>
<name>A0A914QHM8_9BILA</name>
<organism evidence="5 6">
    <name type="scientific">Panagrolaimus davidi</name>
    <dbReference type="NCBI Taxonomy" id="227884"/>
    <lineage>
        <taxon>Eukaryota</taxon>
        <taxon>Metazoa</taxon>
        <taxon>Ecdysozoa</taxon>
        <taxon>Nematoda</taxon>
        <taxon>Chromadorea</taxon>
        <taxon>Rhabditida</taxon>
        <taxon>Tylenchina</taxon>
        <taxon>Panagrolaimomorpha</taxon>
        <taxon>Panagrolaimoidea</taxon>
        <taxon>Panagrolaimidae</taxon>
        <taxon>Panagrolaimus</taxon>
    </lineage>
</organism>
<accession>A0A914QHM8</accession>
<comment type="similarity">
    <text evidence="1">Belongs to the RMI1 family.</text>
</comment>
<feature type="domain" description="RecQ mediated genome instability protein 1 OB-fold" evidence="3">
    <location>
        <begin position="78"/>
        <end position="198"/>
    </location>
</feature>
<dbReference type="Pfam" id="PF21000">
    <property type="entry name" value="RMI1_N_N"/>
    <property type="match status" value="1"/>
</dbReference>
<reference evidence="6" key="1">
    <citation type="submission" date="2022-11" db="UniProtKB">
        <authorList>
            <consortium name="WormBaseParasite"/>
        </authorList>
    </citation>
    <scope>IDENTIFICATION</scope>
</reference>
<dbReference type="GO" id="GO:0000724">
    <property type="term" value="P:double-strand break repair via homologous recombination"/>
    <property type="evidence" value="ECO:0007669"/>
    <property type="project" value="TreeGrafter"/>
</dbReference>
<dbReference type="Gene3D" id="2.40.50.770">
    <property type="entry name" value="RecQ-mediated genome instability protein Rmi1, C-terminal domain"/>
    <property type="match status" value="1"/>
</dbReference>
<dbReference type="PANTHER" id="PTHR14790">
    <property type="entry name" value="RECQ-MEDIATED GENOME INSTABILITY PROTEIN 1 RMI1"/>
    <property type="match status" value="1"/>
</dbReference>
<evidence type="ECO:0000313" key="5">
    <source>
        <dbReference type="Proteomes" id="UP000887578"/>
    </source>
</evidence>